<dbReference type="RefSeq" id="WP_249862531.1">
    <property type="nucleotide sequence ID" value="NZ_CP027059.1"/>
</dbReference>
<accession>A0ABY4S0I9</accession>
<feature type="transmembrane region" description="Helical" evidence="1">
    <location>
        <begin position="12"/>
        <end position="33"/>
    </location>
</feature>
<proteinExistence type="predicted"/>
<evidence type="ECO:0000313" key="3">
    <source>
        <dbReference type="Proteomes" id="UP001057134"/>
    </source>
</evidence>
<gene>
    <name evidence="2" type="ORF">SK3146_06330</name>
</gene>
<reference evidence="2" key="1">
    <citation type="submission" date="2018-02" db="EMBL/GenBank/DDBJ databases">
        <authorList>
            <person name="Kim S.-K."/>
            <person name="Jung H.-I."/>
            <person name="Lee S.-W."/>
        </authorList>
    </citation>
    <scope>NUCLEOTIDE SEQUENCE</scope>
    <source>
        <strain evidence="2">SK3146</strain>
    </source>
</reference>
<feature type="transmembrane region" description="Helical" evidence="1">
    <location>
        <begin position="40"/>
        <end position="60"/>
    </location>
</feature>
<evidence type="ECO:0008006" key="4">
    <source>
        <dbReference type="Google" id="ProtNLM"/>
    </source>
</evidence>
<reference evidence="2" key="2">
    <citation type="journal article" date="2021" name="J Anim Sci Technol">
        <title>Complete genome sequence of Paenibacillus konkukensis sp. nov. SK3146 as a potential probiotic strain.</title>
        <authorList>
            <person name="Jung H.I."/>
            <person name="Park S."/>
            <person name="Niu K.M."/>
            <person name="Lee S.W."/>
            <person name="Kothari D."/>
            <person name="Yi K.J."/>
            <person name="Kim S.K."/>
        </authorList>
    </citation>
    <scope>NUCLEOTIDE SEQUENCE</scope>
    <source>
        <strain evidence="2">SK3146</strain>
    </source>
</reference>
<evidence type="ECO:0000313" key="2">
    <source>
        <dbReference type="EMBL" id="UQZ87037.1"/>
    </source>
</evidence>
<evidence type="ECO:0000256" key="1">
    <source>
        <dbReference type="SAM" id="Phobius"/>
    </source>
</evidence>
<dbReference type="Pfam" id="PF11877">
    <property type="entry name" value="DUF3397"/>
    <property type="match status" value="1"/>
</dbReference>
<dbReference type="InterPro" id="IPR024515">
    <property type="entry name" value="DUF3397"/>
</dbReference>
<feature type="transmembrane region" description="Helical" evidence="1">
    <location>
        <begin position="107"/>
        <end position="129"/>
    </location>
</feature>
<protein>
    <recommendedName>
        <fullName evidence="4">DUF3397 domain-containing protein</fullName>
    </recommendedName>
</protein>
<keyword evidence="3" id="KW-1185">Reference proteome</keyword>
<keyword evidence="1" id="KW-1133">Transmembrane helix</keyword>
<sequence>MSGFIAWLQTVYTFLALVPFVCFFAAWGIVYGLTKEKKKATYMAVDITTLFLIGSVTVMTRNIFQSGFGLWAVILLFLVVGGLLGSMQSRLRGKIDPLKIVRSLLRIGFVVLSASYVLLLFIGIGKYIAAS</sequence>
<organism evidence="2 3">
    <name type="scientific">Paenibacillus konkukensis</name>
    <dbReference type="NCBI Taxonomy" id="2020716"/>
    <lineage>
        <taxon>Bacteria</taxon>
        <taxon>Bacillati</taxon>
        <taxon>Bacillota</taxon>
        <taxon>Bacilli</taxon>
        <taxon>Bacillales</taxon>
        <taxon>Paenibacillaceae</taxon>
        <taxon>Paenibacillus</taxon>
    </lineage>
</organism>
<dbReference type="EMBL" id="CP027059">
    <property type="protein sequence ID" value="UQZ87037.1"/>
    <property type="molecule type" value="Genomic_DNA"/>
</dbReference>
<dbReference type="Proteomes" id="UP001057134">
    <property type="component" value="Chromosome"/>
</dbReference>
<feature type="transmembrane region" description="Helical" evidence="1">
    <location>
        <begin position="66"/>
        <end position="86"/>
    </location>
</feature>
<name>A0ABY4S0I9_9BACL</name>
<keyword evidence="1" id="KW-0812">Transmembrane</keyword>
<keyword evidence="1" id="KW-0472">Membrane</keyword>